<proteinExistence type="predicted"/>
<sequence length="106" mass="12634">MELAKRDISIQHLQNLIKQKHKNITDKNKTLPQQSKDNVYLREIMGDYNIYFDNINQEKTNQYNALQLLAEYITQIILDPTSTEEMLRQCKYDQSLILSEMKQINK</sequence>
<dbReference type="AlphaFoldDB" id="A0A6C0ILK5"/>
<protein>
    <submittedName>
        <fullName evidence="1">Uncharacterized protein</fullName>
    </submittedName>
</protein>
<dbReference type="EMBL" id="MN740194">
    <property type="protein sequence ID" value="QHT92767.1"/>
    <property type="molecule type" value="Genomic_DNA"/>
</dbReference>
<organism evidence="1">
    <name type="scientific">viral metagenome</name>
    <dbReference type="NCBI Taxonomy" id="1070528"/>
    <lineage>
        <taxon>unclassified sequences</taxon>
        <taxon>metagenomes</taxon>
        <taxon>organismal metagenomes</taxon>
    </lineage>
</organism>
<accession>A0A6C0ILK5</accession>
<name>A0A6C0ILK5_9ZZZZ</name>
<evidence type="ECO:0000313" key="1">
    <source>
        <dbReference type="EMBL" id="QHT92767.1"/>
    </source>
</evidence>
<reference evidence="1" key="1">
    <citation type="journal article" date="2020" name="Nature">
        <title>Giant virus diversity and host interactions through global metagenomics.</title>
        <authorList>
            <person name="Schulz F."/>
            <person name="Roux S."/>
            <person name="Paez-Espino D."/>
            <person name="Jungbluth S."/>
            <person name="Walsh D.A."/>
            <person name="Denef V.J."/>
            <person name="McMahon K.D."/>
            <person name="Konstantinidis K.T."/>
            <person name="Eloe-Fadrosh E.A."/>
            <person name="Kyrpides N.C."/>
            <person name="Woyke T."/>
        </authorList>
    </citation>
    <scope>NUCLEOTIDE SEQUENCE</scope>
    <source>
        <strain evidence="1">GVMAG-M-3300023184-89</strain>
    </source>
</reference>